<dbReference type="Gene3D" id="3.30.1200.10">
    <property type="entry name" value="YggU-like"/>
    <property type="match status" value="1"/>
</dbReference>
<proteinExistence type="inferred from homology"/>
<organism evidence="2 3">
    <name type="scientific">Candidatus Zambryskibacteria bacterium RIFCSPHIGHO2_01_FULL_46_25</name>
    <dbReference type="NCBI Taxonomy" id="1802738"/>
    <lineage>
        <taxon>Bacteria</taxon>
        <taxon>Candidatus Zambryskiibacteriota</taxon>
    </lineage>
</organism>
<dbReference type="SUPFAM" id="SSF69786">
    <property type="entry name" value="YggU-like"/>
    <property type="match status" value="1"/>
</dbReference>
<dbReference type="InterPro" id="IPR036591">
    <property type="entry name" value="YggU-like_sf"/>
</dbReference>
<dbReference type="EMBL" id="MHVH01000003">
    <property type="protein sequence ID" value="OHA90635.1"/>
    <property type="molecule type" value="Genomic_DNA"/>
</dbReference>
<dbReference type="Pfam" id="PF02594">
    <property type="entry name" value="DUF167"/>
    <property type="match status" value="1"/>
</dbReference>
<dbReference type="SMART" id="SM01152">
    <property type="entry name" value="DUF167"/>
    <property type="match status" value="1"/>
</dbReference>
<name>A0A1G2T036_9BACT</name>
<sequence length="82" mass="9318">MSKKIFVKVKTGTKEDKVIPPPLRLVPEDEEWYTVSTKERPVEGRANEAVAKLLAKHFKLPRSQVRLISGATSKRKVFEISV</sequence>
<evidence type="ECO:0000313" key="2">
    <source>
        <dbReference type="EMBL" id="OHA90635.1"/>
    </source>
</evidence>
<dbReference type="InterPro" id="IPR003746">
    <property type="entry name" value="DUF167"/>
</dbReference>
<dbReference type="Proteomes" id="UP000178107">
    <property type="component" value="Unassembled WGS sequence"/>
</dbReference>
<dbReference type="NCBIfam" id="TIGR00251">
    <property type="entry name" value="DUF167 family protein"/>
    <property type="match status" value="1"/>
</dbReference>
<evidence type="ECO:0000256" key="1">
    <source>
        <dbReference type="ARBA" id="ARBA00010364"/>
    </source>
</evidence>
<reference evidence="2 3" key="1">
    <citation type="journal article" date="2016" name="Nat. Commun.">
        <title>Thousands of microbial genomes shed light on interconnected biogeochemical processes in an aquifer system.</title>
        <authorList>
            <person name="Anantharaman K."/>
            <person name="Brown C.T."/>
            <person name="Hug L.A."/>
            <person name="Sharon I."/>
            <person name="Castelle C.J."/>
            <person name="Probst A.J."/>
            <person name="Thomas B.C."/>
            <person name="Singh A."/>
            <person name="Wilkins M.J."/>
            <person name="Karaoz U."/>
            <person name="Brodie E.L."/>
            <person name="Williams K.H."/>
            <person name="Hubbard S.S."/>
            <person name="Banfield J.F."/>
        </authorList>
    </citation>
    <scope>NUCLEOTIDE SEQUENCE [LARGE SCALE GENOMIC DNA]</scope>
</reference>
<protein>
    <submittedName>
        <fullName evidence="2">Uncharacterized protein</fullName>
    </submittedName>
</protein>
<comment type="similarity">
    <text evidence="1">Belongs to the UPF0235 family.</text>
</comment>
<gene>
    <name evidence="2" type="ORF">A2838_02875</name>
</gene>
<dbReference type="AlphaFoldDB" id="A0A1G2T036"/>
<accession>A0A1G2T036</accession>
<comment type="caution">
    <text evidence="2">The sequence shown here is derived from an EMBL/GenBank/DDBJ whole genome shotgun (WGS) entry which is preliminary data.</text>
</comment>
<evidence type="ECO:0000313" key="3">
    <source>
        <dbReference type="Proteomes" id="UP000178107"/>
    </source>
</evidence>